<dbReference type="STRING" id="1093900.A0A507B6U0"/>
<dbReference type="InterPro" id="IPR045851">
    <property type="entry name" value="AMP-bd_C_sf"/>
</dbReference>
<dbReference type="GeneID" id="41974454"/>
<protein>
    <submittedName>
        <fullName evidence="3">Uncharacterized protein</fullName>
    </submittedName>
</protein>
<sequence>MSSSTSDPRLPKHGLSLVEGYHSPPLLDLTLGQLADQQAERYGDKEAVLVGWTHTRLTFRDISRRSKAVARGLIALGVGKGDRVAVFSGDDERFIELIFATGRLGACLVVLNKTYTLHECLRALKYSDPKVLFISDEVDRRPTVPILEHLRRARTGLQHVVLMRWDQLPHRLEPTWDDVLDAARSVDYSELESLEKTVDAKALVNLQFTSGTTGAPKAAMLSHHNIINNGMLIGNYLGLNADDVLCCGPPLFHCFGLVAGLLATFTHGASIGFAGRDFDPPQVVDMLLREECTALHGVPTMFTAIMQYMDRSGIKVNTVKKGIAAGTKIPPAVAAEVQKRLGYEHVAILYGMTETSPGSFLTEISDSPKDKLETVGRVMPHTRAKVIDKKGNIVPVGVRGEICTSGYLLQEGYFRAPDKTAEVMIRDEDGILWMHTGDEATIDENGYARITGRIKDIIIRGGENIYPVEVEERLLHHPALSHACVVGVKDEKYGEAVTACLKVRPGHEKPHHESIRAWIHEELGRHKAPQHILWVGKGELIEEYPVTGSGKFQKHIMSAMATKALRGTAAKI</sequence>
<dbReference type="Pfam" id="PF13193">
    <property type="entry name" value="AMP-binding_C"/>
    <property type="match status" value="1"/>
</dbReference>
<dbReference type="GO" id="GO:0006631">
    <property type="term" value="P:fatty acid metabolic process"/>
    <property type="evidence" value="ECO:0007669"/>
    <property type="project" value="TreeGrafter"/>
</dbReference>
<reference evidence="3 4" key="1">
    <citation type="submission" date="2019-06" db="EMBL/GenBank/DDBJ databases">
        <title>Draft genome sequence of the filamentous fungus Phialemoniopsis curvata isolated from diesel fuel.</title>
        <authorList>
            <person name="Varaljay V.A."/>
            <person name="Lyon W.J."/>
            <person name="Crouch A.L."/>
            <person name="Drake C.E."/>
            <person name="Hollomon J.M."/>
            <person name="Nadeau L.J."/>
            <person name="Nunn H.S."/>
            <person name="Stevenson B.S."/>
            <person name="Bojanowski C.L."/>
            <person name="Crookes-Goodson W.J."/>
        </authorList>
    </citation>
    <scope>NUCLEOTIDE SEQUENCE [LARGE SCALE GENOMIC DNA]</scope>
    <source>
        <strain evidence="3 4">D216</strain>
    </source>
</reference>
<dbReference type="Gene3D" id="3.30.300.30">
    <property type="match status" value="1"/>
</dbReference>
<dbReference type="InterPro" id="IPR025110">
    <property type="entry name" value="AMP-bd_C"/>
</dbReference>
<dbReference type="InParanoid" id="A0A507B6U0"/>
<dbReference type="SUPFAM" id="SSF56801">
    <property type="entry name" value="Acetyl-CoA synthetase-like"/>
    <property type="match status" value="1"/>
</dbReference>
<dbReference type="RefSeq" id="XP_030994071.1">
    <property type="nucleotide sequence ID" value="XM_031141704.1"/>
</dbReference>
<dbReference type="InterPro" id="IPR042099">
    <property type="entry name" value="ANL_N_sf"/>
</dbReference>
<feature type="domain" description="AMP-binding enzyme C-terminal" evidence="2">
    <location>
        <begin position="469"/>
        <end position="551"/>
    </location>
</feature>
<gene>
    <name evidence="3" type="ORF">E0L32_007007</name>
</gene>
<name>A0A507B6U0_9PEZI</name>
<dbReference type="OrthoDB" id="10253115at2759"/>
<evidence type="ECO:0000313" key="4">
    <source>
        <dbReference type="Proteomes" id="UP000319257"/>
    </source>
</evidence>
<comment type="caution">
    <text evidence="3">The sequence shown here is derived from an EMBL/GenBank/DDBJ whole genome shotgun (WGS) entry which is preliminary data.</text>
</comment>
<dbReference type="EMBL" id="SKBQ01000041">
    <property type="protein sequence ID" value="TPX12360.1"/>
    <property type="molecule type" value="Genomic_DNA"/>
</dbReference>
<accession>A0A507B6U0</accession>
<dbReference type="PANTHER" id="PTHR43201:SF6">
    <property type="entry name" value="ACYL COA SYNTHETASE (EUROFUNG)"/>
    <property type="match status" value="1"/>
</dbReference>
<keyword evidence="4" id="KW-1185">Reference proteome</keyword>
<dbReference type="InterPro" id="IPR000873">
    <property type="entry name" value="AMP-dep_synth/lig_dom"/>
</dbReference>
<dbReference type="Proteomes" id="UP000319257">
    <property type="component" value="Unassembled WGS sequence"/>
</dbReference>
<dbReference type="PANTHER" id="PTHR43201">
    <property type="entry name" value="ACYL-COA SYNTHETASE"/>
    <property type="match status" value="1"/>
</dbReference>
<evidence type="ECO:0000259" key="2">
    <source>
        <dbReference type="Pfam" id="PF13193"/>
    </source>
</evidence>
<dbReference type="Gene3D" id="3.40.50.12780">
    <property type="entry name" value="N-terminal domain of ligase-like"/>
    <property type="match status" value="1"/>
</dbReference>
<dbReference type="PROSITE" id="PS00455">
    <property type="entry name" value="AMP_BINDING"/>
    <property type="match status" value="1"/>
</dbReference>
<evidence type="ECO:0000313" key="3">
    <source>
        <dbReference type="EMBL" id="TPX12360.1"/>
    </source>
</evidence>
<evidence type="ECO:0000259" key="1">
    <source>
        <dbReference type="Pfam" id="PF00501"/>
    </source>
</evidence>
<organism evidence="3 4">
    <name type="scientific">Thyridium curvatum</name>
    <dbReference type="NCBI Taxonomy" id="1093900"/>
    <lineage>
        <taxon>Eukaryota</taxon>
        <taxon>Fungi</taxon>
        <taxon>Dikarya</taxon>
        <taxon>Ascomycota</taxon>
        <taxon>Pezizomycotina</taxon>
        <taxon>Sordariomycetes</taxon>
        <taxon>Sordariomycetidae</taxon>
        <taxon>Thyridiales</taxon>
        <taxon>Thyridiaceae</taxon>
        <taxon>Thyridium</taxon>
    </lineage>
</organism>
<proteinExistence type="predicted"/>
<dbReference type="AlphaFoldDB" id="A0A507B6U0"/>
<dbReference type="InterPro" id="IPR020845">
    <property type="entry name" value="AMP-binding_CS"/>
</dbReference>
<dbReference type="GO" id="GO:0031956">
    <property type="term" value="F:medium-chain fatty acid-CoA ligase activity"/>
    <property type="evidence" value="ECO:0007669"/>
    <property type="project" value="TreeGrafter"/>
</dbReference>
<feature type="domain" description="AMP-dependent synthetase/ligase" evidence="1">
    <location>
        <begin position="36"/>
        <end position="414"/>
    </location>
</feature>
<dbReference type="Pfam" id="PF00501">
    <property type="entry name" value="AMP-binding"/>
    <property type="match status" value="1"/>
</dbReference>